<dbReference type="AlphaFoldDB" id="A0A916UKB2"/>
<gene>
    <name evidence="1" type="ORF">GCM10011396_24440</name>
</gene>
<proteinExistence type="predicted"/>
<dbReference type="EMBL" id="BMED01000002">
    <property type="protein sequence ID" value="GGC76289.1"/>
    <property type="molecule type" value="Genomic_DNA"/>
</dbReference>
<sequence>MSTNSAVSLGGRSGELSFPTPRLPIIRIWGSREVYPEGLFVKAVDDPGGSFTFTVDMPKMPIQFVRDDSGNWTTATIGDFIFNRGGTLKDPVKGWIYIGSNSPANQPGSNPDTPLYTISVYSDGKKLETKFGTYQGIREDPKKFPDGGENYIAEMSDGEGLWLWLYRLFTPVTQG</sequence>
<evidence type="ECO:0000313" key="2">
    <source>
        <dbReference type="Proteomes" id="UP000637423"/>
    </source>
</evidence>
<keyword evidence="2" id="KW-1185">Reference proteome</keyword>
<dbReference type="RefSeq" id="WP_188566316.1">
    <property type="nucleotide sequence ID" value="NZ_BMED01000002.1"/>
</dbReference>
<organism evidence="1 2">
    <name type="scientific">Undibacterium terreum</name>
    <dbReference type="NCBI Taxonomy" id="1224302"/>
    <lineage>
        <taxon>Bacteria</taxon>
        <taxon>Pseudomonadati</taxon>
        <taxon>Pseudomonadota</taxon>
        <taxon>Betaproteobacteria</taxon>
        <taxon>Burkholderiales</taxon>
        <taxon>Oxalobacteraceae</taxon>
        <taxon>Undibacterium</taxon>
    </lineage>
</organism>
<evidence type="ECO:0000313" key="1">
    <source>
        <dbReference type="EMBL" id="GGC76289.1"/>
    </source>
</evidence>
<reference evidence="1" key="2">
    <citation type="submission" date="2020-09" db="EMBL/GenBank/DDBJ databases">
        <authorList>
            <person name="Sun Q."/>
            <person name="Zhou Y."/>
        </authorList>
    </citation>
    <scope>NUCLEOTIDE SEQUENCE</scope>
    <source>
        <strain evidence="1">CGMCC 1.10998</strain>
    </source>
</reference>
<name>A0A916UKB2_9BURK</name>
<reference evidence="1" key="1">
    <citation type="journal article" date="2014" name="Int. J. Syst. Evol. Microbiol.">
        <title>Complete genome sequence of Corynebacterium casei LMG S-19264T (=DSM 44701T), isolated from a smear-ripened cheese.</title>
        <authorList>
            <consortium name="US DOE Joint Genome Institute (JGI-PGF)"/>
            <person name="Walter F."/>
            <person name="Albersmeier A."/>
            <person name="Kalinowski J."/>
            <person name="Ruckert C."/>
        </authorList>
    </citation>
    <scope>NUCLEOTIDE SEQUENCE</scope>
    <source>
        <strain evidence="1">CGMCC 1.10998</strain>
    </source>
</reference>
<protein>
    <submittedName>
        <fullName evidence="1">Uncharacterized protein</fullName>
    </submittedName>
</protein>
<dbReference type="Proteomes" id="UP000637423">
    <property type="component" value="Unassembled WGS sequence"/>
</dbReference>
<accession>A0A916UKB2</accession>
<comment type="caution">
    <text evidence="1">The sequence shown here is derived from an EMBL/GenBank/DDBJ whole genome shotgun (WGS) entry which is preliminary data.</text>
</comment>